<dbReference type="EMBL" id="CM037155">
    <property type="protein sequence ID" value="KAH7848071.1"/>
    <property type="molecule type" value="Genomic_DNA"/>
</dbReference>
<name>A0ACB7Y3H0_9ERIC</name>
<sequence>MEKEQELEWAEAQKIGISIDLVAAAKQQLKFLAAVDRSRWLYEGPALERAIYRYNACWLPLLAKHSEAQIIEGPLVVPLDCEWVWHCHRLNPVRYKSDCVGFYGRILDNHNVVSSIQGSSKGDSEQSWKELYPNEPSDFCLAEGFFEKVSGDGKYTQYDLLSAVQRQVPFFYQVSRPHMDNDLFLESAVARYKGFLHLIKRNRERSLNRFCVPTYDVDLIWHSHQLQPASYCKDLNELLGKVLEHDDTDSDRSKGKKLDSGFSDTTKQWEDTFGTRYWKAGAMYRGSAPSPITSPPCSSYIVAEKVIASNEHKEAISLPQVKAVEVMLEFVGVRNLPENHKGSLSVIFSKSQPDTICNGSRRLSILSESGEKQVASFSCQSNGYLLFELVSHSPSNLKISSPDKTLGSTVFSLEDFLNPVSTLSMEKWLELTPSSCTVDSKPISLRVALSFSIPFPAPHVLHMVRSYEFSKWSSFCPLPGMLQFTKSWTRVIDESGNEVITLQMRSRNNSKSKLKKEVIGIGKYGEVRTLAEFVGAEWSLIDSSPWSLDLQKRPDKDGDLFALTGLRKVKLFPGRKLEYEPKQCEKHRSERDFVTLVEFSAEDPYGRAITLFDFKSGIFKVKEEWMVLPGIILAFILSDTLREKGYKGLENCEFGNKLIAKKDVALNVETANRKRVTPEKATATTEGRDSECKNALLSGGGTALKSAGCGGGGCGGGCGNMVKSGGCGSGCGGKCGNMVNSGGCGSGCGGGCGNTVNNSGCEGGKCGKMVDSGGGCGSGCGSGCGNMVKSGGCGSGCGGNCGNKVNSGGCGSGCGGGGCGGKASGNSTANPSGNPN</sequence>
<organism evidence="1 2">
    <name type="scientific">Vaccinium darrowii</name>
    <dbReference type="NCBI Taxonomy" id="229202"/>
    <lineage>
        <taxon>Eukaryota</taxon>
        <taxon>Viridiplantae</taxon>
        <taxon>Streptophyta</taxon>
        <taxon>Embryophyta</taxon>
        <taxon>Tracheophyta</taxon>
        <taxon>Spermatophyta</taxon>
        <taxon>Magnoliopsida</taxon>
        <taxon>eudicotyledons</taxon>
        <taxon>Gunneridae</taxon>
        <taxon>Pentapetalae</taxon>
        <taxon>asterids</taxon>
        <taxon>Ericales</taxon>
        <taxon>Ericaceae</taxon>
        <taxon>Vaccinioideae</taxon>
        <taxon>Vaccinieae</taxon>
        <taxon>Vaccinium</taxon>
    </lineage>
</organism>
<evidence type="ECO:0000313" key="1">
    <source>
        <dbReference type="EMBL" id="KAH7848071.1"/>
    </source>
</evidence>
<evidence type="ECO:0000313" key="2">
    <source>
        <dbReference type="Proteomes" id="UP000828048"/>
    </source>
</evidence>
<comment type="caution">
    <text evidence="1">The sequence shown here is derived from an EMBL/GenBank/DDBJ whole genome shotgun (WGS) entry which is preliminary data.</text>
</comment>
<reference evidence="1 2" key="1">
    <citation type="journal article" date="2021" name="Hortic Res">
        <title>High-quality reference genome and annotation aids understanding of berry development for evergreen blueberry (Vaccinium darrowii).</title>
        <authorList>
            <person name="Yu J."/>
            <person name="Hulse-Kemp A.M."/>
            <person name="Babiker E."/>
            <person name="Staton M."/>
        </authorList>
    </citation>
    <scope>NUCLEOTIDE SEQUENCE [LARGE SCALE GENOMIC DNA]</scope>
    <source>
        <strain evidence="2">cv. NJ 8807/NJ 8810</strain>
        <tissue evidence="1">Young leaf</tissue>
    </source>
</reference>
<dbReference type="Proteomes" id="UP000828048">
    <property type="component" value="Chromosome 5"/>
</dbReference>
<keyword evidence="2" id="KW-1185">Reference proteome</keyword>
<gene>
    <name evidence="1" type="ORF">Vadar_033476</name>
</gene>
<protein>
    <submittedName>
        <fullName evidence="1">Uncharacterized protein</fullName>
    </submittedName>
</protein>
<accession>A0ACB7Y3H0</accession>
<proteinExistence type="predicted"/>